<dbReference type="RefSeq" id="WP_229786477.1">
    <property type="nucleotide sequence ID" value="NZ_BMRB01000001.1"/>
</dbReference>
<evidence type="ECO:0000313" key="7">
    <source>
        <dbReference type="EMBL" id="GGS15457.1"/>
    </source>
</evidence>
<dbReference type="GO" id="GO:0016020">
    <property type="term" value="C:membrane"/>
    <property type="evidence" value="ECO:0007669"/>
    <property type="project" value="UniProtKB-SubCell"/>
</dbReference>
<evidence type="ECO:0000256" key="1">
    <source>
        <dbReference type="ARBA" id="ARBA00004141"/>
    </source>
</evidence>
<accession>A0A918L7B4</accession>
<dbReference type="PANTHER" id="PTHR43471">
    <property type="entry name" value="ABC TRANSPORTER PERMEASE"/>
    <property type="match status" value="1"/>
</dbReference>
<reference evidence="7" key="1">
    <citation type="journal article" date="2014" name="Int. J. Syst. Evol. Microbiol.">
        <title>Complete genome sequence of Corynebacterium casei LMG S-19264T (=DSM 44701T), isolated from a smear-ripened cheese.</title>
        <authorList>
            <consortium name="US DOE Joint Genome Institute (JGI-PGF)"/>
            <person name="Walter F."/>
            <person name="Albersmeier A."/>
            <person name="Kalinowski J."/>
            <person name="Ruckert C."/>
        </authorList>
    </citation>
    <scope>NUCLEOTIDE SEQUENCE</scope>
    <source>
        <strain evidence="7">JCM 3276</strain>
    </source>
</reference>
<feature type="transmembrane region" description="Helical" evidence="5">
    <location>
        <begin position="343"/>
        <end position="370"/>
    </location>
</feature>
<evidence type="ECO:0000256" key="2">
    <source>
        <dbReference type="ARBA" id="ARBA00022692"/>
    </source>
</evidence>
<evidence type="ECO:0000256" key="5">
    <source>
        <dbReference type="SAM" id="Phobius"/>
    </source>
</evidence>
<proteinExistence type="predicted"/>
<dbReference type="Pfam" id="PF12698">
    <property type="entry name" value="ABC2_membrane_3"/>
    <property type="match status" value="1"/>
</dbReference>
<keyword evidence="3 5" id="KW-1133">Transmembrane helix</keyword>
<dbReference type="AlphaFoldDB" id="A0A918L7B4"/>
<feature type="transmembrane region" description="Helical" evidence="5">
    <location>
        <begin position="296"/>
        <end position="316"/>
    </location>
</feature>
<name>A0A918L7B4_9PSEU</name>
<dbReference type="Proteomes" id="UP000660680">
    <property type="component" value="Unassembled WGS sequence"/>
</dbReference>
<keyword evidence="4 5" id="KW-0472">Membrane</keyword>
<comment type="subcellular location">
    <subcellularLocation>
        <location evidence="1">Membrane</location>
        <topology evidence="1">Multi-pass membrane protein</topology>
    </subcellularLocation>
</comment>
<keyword evidence="8" id="KW-1185">Reference proteome</keyword>
<dbReference type="PANTHER" id="PTHR43471:SF3">
    <property type="entry name" value="ABC TRANSPORTER PERMEASE PROTEIN NATB"/>
    <property type="match status" value="1"/>
</dbReference>
<protein>
    <submittedName>
        <fullName evidence="7">ABC transporter permease</fullName>
    </submittedName>
</protein>
<evidence type="ECO:0000256" key="4">
    <source>
        <dbReference type="ARBA" id="ARBA00023136"/>
    </source>
</evidence>
<dbReference type="EMBL" id="BMRB01000001">
    <property type="protein sequence ID" value="GGS15457.1"/>
    <property type="molecule type" value="Genomic_DNA"/>
</dbReference>
<evidence type="ECO:0000313" key="8">
    <source>
        <dbReference type="Proteomes" id="UP000660680"/>
    </source>
</evidence>
<feature type="transmembrane region" description="Helical" evidence="5">
    <location>
        <begin position="174"/>
        <end position="196"/>
    </location>
</feature>
<dbReference type="GO" id="GO:0140359">
    <property type="term" value="F:ABC-type transporter activity"/>
    <property type="evidence" value="ECO:0007669"/>
    <property type="project" value="InterPro"/>
</dbReference>
<evidence type="ECO:0000259" key="6">
    <source>
        <dbReference type="Pfam" id="PF12698"/>
    </source>
</evidence>
<sequence>MGPASTVWLIARREIDARLRTRSFVVSTVAAIVALVGLVLMQSTLFSSVERSRVGLAGQAAAIATPLVAQAGARGIDVDTTTVPDVPTGEAMVGAGELDVLVSGAPAALRVVVREALDNDIRQVLTSLVREQVLRAELAAVEDLDPDRVLTTVADATIDVHTMTTPDPARDQRMAVALIVIALLYMALLFYGTMVAQGVVEEKASRVVEVLLATVRPWQLLMGKVIGLGLVGLAQFAAIGGAGLLLALTTGVLAIPSAAIGTLAWGLVWYLLGFLFYATVFAAAGSLVSRQEETSAVLLPITMVLVVAFVLGFGLLSRSPSGTATTVLSLVPPLSPVMMPGRIALGVAPLWQIGLAMIMTLAAVAGLAWLGARVYTRAALSTGPRMRLRDAMRVQR</sequence>
<dbReference type="InterPro" id="IPR013525">
    <property type="entry name" value="ABC2_TM"/>
</dbReference>
<evidence type="ECO:0000256" key="3">
    <source>
        <dbReference type="ARBA" id="ARBA00022989"/>
    </source>
</evidence>
<keyword evidence="2 5" id="KW-0812">Transmembrane</keyword>
<comment type="caution">
    <text evidence="7">The sequence shown here is derived from an EMBL/GenBank/DDBJ whole genome shotgun (WGS) entry which is preliminary data.</text>
</comment>
<organism evidence="7 8">
    <name type="scientific">Actinokineospora fastidiosa</name>
    <dbReference type="NCBI Taxonomy" id="1816"/>
    <lineage>
        <taxon>Bacteria</taxon>
        <taxon>Bacillati</taxon>
        <taxon>Actinomycetota</taxon>
        <taxon>Actinomycetes</taxon>
        <taxon>Pseudonocardiales</taxon>
        <taxon>Pseudonocardiaceae</taxon>
        <taxon>Actinokineospora</taxon>
    </lineage>
</organism>
<feature type="transmembrane region" description="Helical" evidence="5">
    <location>
        <begin position="267"/>
        <end position="289"/>
    </location>
</feature>
<feature type="transmembrane region" description="Helical" evidence="5">
    <location>
        <begin position="225"/>
        <end position="255"/>
    </location>
</feature>
<feature type="domain" description="ABC-2 type transporter transmembrane" evidence="6">
    <location>
        <begin position="23"/>
        <end position="372"/>
    </location>
</feature>
<reference evidence="7" key="2">
    <citation type="submission" date="2020-09" db="EMBL/GenBank/DDBJ databases">
        <authorList>
            <person name="Sun Q."/>
            <person name="Ohkuma M."/>
        </authorList>
    </citation>
    <scope>NUCLEOTIDE SEQUENCE</scope>
    <source>
        <strain evidence="7">JCM 3276</strain>
    </source>
</reference>
<feature type="transmembrane region" description="Helical" evidence="5">
    <location>
        <begin position="21"/>
        <end position="41"/>
    </location>
</feature>
<gene>
    <name evidence="7" type="ORF">GCM10010171_04340</name>
</gene>